<comment type="caution">
    <text evidence="1">The sequence shown here is derived from an EMBL/GenBank/DDBJ whole genome shotgun (WGS) entry which is preliminary data.</text>
</comment>
<evidence type="ECO:0000313" key="2">
    <source>
        <dbReference type="Proteomes" id="UP001163603"/>
    </source>
</evidence>
<protein>
    <submittedName>
        <fullName evidence="1">Uncharacterized protein</fullName>
    </submittedName>
</protein>
<dbReference type="EMBL" id="CM047743">
    <property type="protein sequence ID" value="KAJ0032009.1"/>
    <property type="molecule type" value="Genomic_DNA"/>
</dbReference>
<name>A0ACC0YA68_9ROSI</name>
<organism evidence="1 2">
    <name type="scientific">Pistacia integerrima</name>
    <dbReference type="NCBI Taxonomy" id="434235"/>
    <lineage>
        <taxon>Eukaryota</taxon>
        <taxon>Viridiplantae</taxon>
        <taxon>Streptophyta</taxon>
        <taxon>Embryophyta</taxon>
        <taxon>Tracheophyta</taxon>
        <taxon>Spermatophyta</taxon>
        <taxon>Magnoliopsida</taxon>
        <taxon>eudicotyledons</taxon>
        <taxon>Gunneridae</taxon>
        <taxon>Pentapetalae</taxon>
        <taxon>rosids</taxon>
        <taxon>malvids</taxon>
        <taxon>Sapindales</taxon>
        <taxon>Anacardiaceae</taxon>
        <taxon>Pistacia</taxon>
    </lineage>
</organism>
<proteinExistence type="predicted"/>
<sequence length="111" mass="13068">MQLQRNKSVKLSMLFLVRDRKDKGVCRGAKWHHFAVGPPQCYEYSFWLWSNRVRLLPTIWIWTRIRVINTITTTIARCFHRDLPNRSIVLKLVAKSNLKPVTLELGGNHLL</sequence>
<evidence type="ECO:0000313" key="1">
    <source>
        <dbReference type="EMBL" id="KAJ0032009.1"/>
    </source>
</evidence>
<accession>A0ACC0YA68</accession>
<keyword evidence="2" id="KW-1185">Reference proteome</keyword>
<gene>
    <name evidence="1" type="ORF">Pint_14503</name>
</gene>
<dbReference type="Proteomes" id="UP001163603">
    <property type="component" value="Chromosome 8"/>
</dbReference>
<reference evidence="2" key="1">
    <citation type="journal article" date="2023" name="G3 (Bethesda)">
        <title>Genome assembly and association tests identify interacting loci associated with vigor, precocity, and sex in interspecific pistachio rootstocks.</title>
        <authorList>
            <person name="Palmer W."/>
            <person name="Jacygrad E."/>
            <person name="Sagayaradj S."/>
            <person name="Cavanaugh K."/>
            <person name="Han R."/>
            <person name="Bertier L."/>
            <person name="Beede B."/>
            <person name="Kafkas S."/>
            <person name="Golino D."/>
            <person name="Preece J."/>
            <person name="Michelmore R."/>
        </authorList>
    </citation>
    <scope>NUCLEOTIDE SEQUENCE [LARGE SCALE GENOMIC DNA]</scope>
</reference>